<dbReference type="InterPro" id="IPR000639">
    <property type="entry name" value="Epox_hydrolase-like"/>
</dbReference>
<dbReference type="Proteomes" id="UP000642748">
    <property type="component" value="Unassembled WGS sequence"/>
</dbReference>
<dbReference type="PRINTS" id="PR00111">
    <property type="entry name" value="ABHYDROLASE"/>
</dbReference>
<dbReference type="InterPro" id="IPR050471">
    <property type="entry name" value="AB_hydrolase"/>
</dbReference>
<dbReference type="PRINTS" id="PR00412">
    <property type="entry name" value="EPOXHYDRLASE"/>
</dbReference>
<dbReference type="GO" id="GO:0016787">
    <property type="term" value="F:hydrolase activity"/>
    <property type="evidence" value="ECO:0007669"/>
    <property type="project" value="UniProtKB-KW"/>
</dbReference>
<dbReference type="EMBL" id="BONZ01000036">
    <property type="protein sequence ID" value="GIH15671.1"/>
    <property type="molecule type" value="Genomic_DNA"/>
</dbReference>
<evidence type="ECO:0000313" key="4">
    <source>
        <dbReference type="Proteomes" id="UP000642748"/>
    </source>
</evidence>
<sequence length="282" mass="30386">MAMVEVGGVRLAYDEAGSGPPVVLVHAALADRRMWEHQFAALAANHRTIRYDWRGYGESGDAAGEFAHHEDLLGLLDALDVDRAALIGCSMGGAHAVDVALTAPDRVSGLALICSGLSGHRWPPAMLTRARERIYRAVPADRLRRYGEHTAERIDPADITAMAQAQLDLMLVGPDRDRGDLAPRVWESALAMCEKVFAREWAGPPNSPRELDPPADVRLAEVRVPALVLAGSADIPEIRDVSTLLADGIPGARRVDLPTGHLPPVEAPERVSALLSDFLTTL</sequence>
<proteinExistence type="predicted"/>
<dbReference type="InterPro" id="IPR000073">
    <property type="entry name" value="AB_hydrolase_1"/>
</dbReference>
<keyword evidence="3" id="KW-0378">Hydrolase</keyword>
<evidence type="ECO:0000259" key="2">
    <source>
        <dbReference type="Pfam" id="PF00561"/>
    </source>
</evidence>
<name>A0A8J3VRN1_9ACTN</name>
<accession>A0A8J3VRN1</accession>
<dbReference type="PANTHER" id="PTHR43433">
    <property type="entry name" value="HYDROLASE, ALPHA/BETA FOLD FAMILY PROTEIN"/>
    <property type="match status" value="1"/>
</dbReference>
<keyword evidence="4" id="KW-1185">Reference proteome</keyword>
<evidence type="ECO:0000313" key="3">
    <source>
        <dbReference type="EMBL" id="GIH15671.1"/>
    </source>
</evidence>
<feature type="domain" description="AB hydrolase-1" evidence="2">
    <location>
        <begin position="20"/>
        <end position="267"/>
    </location>
</feature>
<gene>
    <name evidence="3" type="ORF">Raf01_38430</name>
</gene>
<dbReference type="PANTHER" id="PTHR43433:SF5">
    <property type="entry name" value="AB HYDROLASE-1 DOMAIN-CONTAINING PROTEIN"/>
    <property type="match status" value="1"/>
</dbReference>
<dbReference type="Gene3D" id="3.40.50.1820">
    <property type="entry name" value="alpha/beta hydrolase"/>
    <property type="match status" value="1"/>
</dbReference>
<keyword evidence="1" id="KW-0575">Peroxidase</keyword>
<protein>
    <submittedName>
        <fullName evidence="3">Alpha/beta hydrolase</fullName>
    </submittedName>
</protein>
<dbReference type="RefSeq" id="WP_203919295.1">
    <property type="nucleotide sequence ID" value="NZ_BONZ01000036.1"/>
</dbReference>
<dbReference type="SUPFAM" id="SSF53474">
    <property type="entry name" value="alpha/beta-Hydrolases"/>
    <property type="match status" value="1"/>
</dbReference>
<dbReference type="GO" id="GO:0004601">
    <property type="term" value="F:peroxidase activity"/>
    <property type="evidence" value="ECO:0007669"/>
    <property type="project" value="UniProtKB-KW"/>
</dbReference>
<dbReference type="Pfam" id="PF00561">
    <property type="entry name" value="Abhydrolase_1"/>
    <property type="match status" value="1"/>
</dbReference>
<comment type="caution">
    <text evidence="3">The sequence shown here is derived from an EMBL/GenBank/DDBJ whole genome shotgun (WGS) entry which is preliminary data.</text>
</comment>
<reference evidence="3" key="1">
    <citation type="submission" date="2021-01" db="EMBL/GenBank/DDBJ databases">
        <title>Whole genome shotgun sequence of Rugosimonospora africana NBRC 104875.</title>
        <authorList>
            <person name="Komaki H."/>
            <person name="Tamura T."/>
        </authorList>
    </citation>
    <scope>NUCLEOTIDE SEQUENCE</scope>
    <source>
        <strain evidence="3">NBRC 104875</strain>
    </source>
</reference>
<evidence type="ECO:0000256" key="1">
    <source>
        <dbReference type="ARBA" id="ARBA00022559"/>
    </source>
</evidence>
<organism evidence="3 4">
    <name type="scientific">Rugosimonospora africana</name>
    <dbReference type="NCBI Taxonomy" id="556532"/>
    <lineage>
        <taxon>Bacteria</taxon>
        <taxon>Bacillati</taxon>
        <taxon>Actinomycetota</taxon>
        <taxon>Actinomycetes</taxon>
        <taxon>Micromonosporales</taxon>
        <taxon>Micromonosporaceae</taxon>
        <taxon>Rugosimonospora</taxon>
    </lineage>
</organism>
<dbReference type="AlphaFoldDB" id="A0A8J3VRN1"/>
<dbReference type="InterPro" id="IPR029058">
    <property type="entry name" value="AB_hydrolase_fold"/>
</dbReference>
<keyword evidence="1" id="KW-0560">Oxidoreductase</keyword>